<keyword evidence="2" id="KW-0547">Nucleotide-binding</keyword>
<dbReference type="AlphaFoldDB" id="A0A081B5D5"/>
<keyword evidence="5" id="KW-0472">Membrane</keyword>
<sequence>MVSSHAGFSIMPSNPKKKMCKICKVIVLGESGVGKSSLVRRMTNSDSINNVMHKDYLSKIAVVEGAAAPVKLQLWDTAGQEKFGAARLPSFFFRHADAALVVYDVTNRQSFIGVLRWVLQIQTYRSTAATDSNFSVVLVGHKCDVSNATREVIEDEGRDFAKLIAASHFFECSSKDGTNVQACFDAIAAASANGSSWQLSNVPLSLPRTMDQKTRCSFRLAAPSSGVDIASLISDTTSITTARSPTLKALSSRPELSIVGTPYIGTLAVLLSMPMVLLWLDEDALLRWAEAVGI</sequence>
<keyword evidence="3" id="KW-0653">Protein transport</keyword>
<dbReference type="NCBIfam" id="TIGR00231">
    <property type="entry name" value="small_GTP"/>
    <property type="match status" value="1"/>
</dbReference>
<dbReference type="InterPro" id="IPR027417">
    <property type="entry name" value="P-loop_NTPase"/>
</dbReference>
<dbReference type="GO" id="GO:0005525">
    <property type="term" value="F:GTP binding"/>
    <property type="evidence" value="ECO:0007669"/>
    <property type="project" value="UniProtKB-KW"/>
</dbReference>
<dbReference type="PROSITE" id="PS51421">
    <property type="entry name" value="RAS"/>
    <property type="match status" value="1"/>
</dbReference>
<evidence type="ECO:0000313" key="7">
    <source>
        <dbReference type="Proteomes" id="UP000028582"/>
    </source>
</evidence>
<dbReference type="InterPro" id="IPR005225">
    <property type="entry name" value="Small_GTP-bd"/>
</dbReference>
<dbReference type="Gene3D" id="3.40.50.300">
    <property type="entry name" value="P-loop containing nucleotide triphosphate hydrolases"/>
    <property type="match status" value="1"/>
</dbReference>
<evidence type="ECO:0000256" key="4">
    <source>
        <dbReference type="ARBA" id="ARBA00023134"/>
    </source>
</evidence>
<proteinExistence type="predicted"/>
<gene>
    <name evidence="6" type="ORF">F444_00121</name>
</gene>
<keyword evidence="1" id="KW-0813">Transport</keyword>
<protein>
    <submittedName>
        <fullName evidence="6">Uncharacterized protein</fullName>
    </submittedName>
</protein>
<dbReference type="Proteomes" id="UP000028582">
    <property type="component" value="Unassembled WGS sequence"/>
</dbReference>
<dbReference type="PRINTS" id="PR00449">
    <property type="entry name" value="RASTRNSFRMNG"/>
</dbReference>
<dbReference type="PROSITE" id="PS51419">
    <property type="entry name" value="RAB"/>
    <property type="match status" value="1"/>
</dbReference>
<dbReference type="GO" id="GO:0015031">
    <property type="term" value="P:protein transport"/>
    <property type="evidence" value="ECO:0007669"/>
    <property type="project" value="UniProtKB-KW"/>
</dbReference>
<dbReference type="PROSITE" id="PS51420">
    <property type="entry name" value="RHO"/>
    <property type="match status" value="1"/>
</dbReference>
<evidence type="ECO:0000256" key="1">
    <source>
        <dbReference type="ARBA" id="ARBA00022448"/>
    </source>
</evidence>
<dbReference type="SMART" id="SM00174">
    <property type="entry name" value="RHO"/>
    <property type="match status" value="1"/>
</dbReference>
<dbReference type="CDD" id="cd00154">
    <property type="entry name" value="Rab"/>
    <property type="match status" value="1"/>
</dbReference>
<evidence type="ECO:0000256" key="2">
    <source>
        <dbReference type="ARBA" id="ARBA00022741"/>
    </source>
</evidence>
<dbReference type="PROSITE" id="PS00675">
    <property type="entry name" value="SIGMA54_INTERACT_1"/>
    <property type="match status" value="1"/>
</dbReference>
<dbReference type="SMART" id="SM00176">
    <property type="entry name" value="RAN"/>
    <property type="match status" value="1"/>
</dbReference>
<dbReference type="InterPro" id="IPR025662">
    <property type="entry name" value="Sigma_54_int_dom_ATP-bd_1"/>
</dbReference>
<dbReference type="PANTHER" id="PTHR47977">
    <property type="entry name" value="RAS-RELATED PROTEIN RAB"/>
    <property type="match status" value="1"/>
</dbReference>
<keyword evidence="4" id="KW-0342">GTP-binding</keyword>
<accession>A0A081B5D5</accession>
<dbReference type="SMART" id="SM00175">
    <property type="entry name" value="RAB"/>
    <property type="match status" value="1"/>
</dbReference>
<dbReference type="InterPro" id="IPR050227">
    <property type="entry name" value="Rab"/>
</dbReference>
<dbReference type="EMBL" id="ANJA01000036">
    <property type="protein sequence ID" value="ETO86346.1"/>
    <property type="molecule type" value="Genomic_DNA"/>
</dbReference>
<comment type="caution">
    <text evidence="6">The sequence shown here is derived from an EMBL/GenBank/DDBJ whole genome shotgun (WGS) entry which is preliminary data.</text>
</comment>
<dbReference type="FunFam" id="3.40.50.300:FF:001447">
    <property type="entry name" value="Ras-related protein Rab-1B"/>
    <property type="match status" value="1"/>
</dbReference>
<evidence type="ECO:0000256" key="5">
    <source>
        <dbReference type="SAM" id="Phobius"/>
    </source>
</evidence>
<keyword evidence="5" id="KW-1133">Transmembrane helix</keyword>
<keyword evidence="5" id="KW-0812">Transmembrane</keyword>
<reference evidence="6 7" key="1">
    <citation type="submission" date="2013-11" db="EMBL/GenBank/DDBJ databases">
        <title>The Genome Sequence of Phytophthora parasitica P1976.</title>
        <authorList>
            <consortium name="The Broad Institute Genomics Platform"/>
            <person name="Russ C."/>
            <person name="Tyler B."/>
            <person name="Panabieres F."/>
            <person name="Shan W."/>
            <person name="Tripathy S."/>
            <person name="Grunwald N."/>
            <person name="Machado M."/>
            <person name="Johnson C.S."/>
            <person name="Walker B."/>
            <person name="Young S."/>
            <person name="Zeng Q."/>
            <person name="Gargeya S."/>
            <person name="Fitzgerald M."/>
            <person name="Haas B."/>
            <person name="Abouelleil A."/>
            <person name="Allen A.W."/>
            <person name="Alvarado L."/>
            <person name="Arachchi H.M."/>
            <person name="Berlin A.M."/>
            <person name="Chapman S.B."/>
            <person name="Gainer-Dewar J."/>
            <person name="Goldberg J."/>
            <person name="Griggs A."/>
            <person name="Gujja S."/>
            <person name="Hansen M."/>
            <person name="Howarth C."/>
            <person name="Imamovic A."/>
            <person name="Ireland A."/>
            <person name="Larimer J."/>
            <person name="McCowan C."/>
            <person name="Murphy C."/>
            <person name="Pearson M."/>
            <person name="Poon T.W."/>
            <person name="Priest M."/>
            <person name="Roberts A."/>
            <person name="Saif S."/>
            <person name="Shea T."/>
            <person name="Sisk P."/>
            <person name="Sykes S."/>
            <person name="Wortman J."/>
            <person name="Nusbaum C."/>
            <person name="Birren B."/>
        </authorList>
    </citation>
    <scope>NUCLEOTIDE SEQUENCE [LARGE SCALE GENOMIC DNA]</scope>
    <source>
        <strain evidence="6 7">P1976</strain>
    </source>
</reference>
<dbReference type="OrthoDB" id="9989112at2759"/>
<dbReference type="Pfam" id="PF00071">
    <property type="entry name" value="Ras"/>
    <property type="match status" value="1"/>
</dbReference>
<dbReference type="SUPFAM" id="SSF52540">
    <property type="entry name" value="P-loop containing nucleoside triphosphate hydrolases"/>
    <property type="match status" value="1"/>
</dbReference>
<evidence type="ECO:0000256" key="3">
    <source>
        <dbReference type="ARBA" id="ARBA00022927"/>
    </source>
</evidence>
<name>A0A081B5D5_PHYNI</name>
<organism evidence="6 7">
    <name type="scientific">Phytophthora nicotianae P1976</name>
    <dbReference type="NCBI Taxonomy" id="1317066"/>
    <lineage>
        <taxon>Eukaryota</taxon>
        <taxon>Sar</taxon>
        <taxon>Stramenopiles</taxon>
        <taxon>Oomycota</taxon>
        <taxon>Peronosporomycetes</taxon>
        <taxon>Peronosporales</taxon>
        <taxon>Peronosporaceae</taxon>
        <taxon>Phytophthora</taxon>
    </lineage>
</organism>
<dbReference type="InterPro" id="IPR001806">
    <property type="entry name" value="Small_GTPase"/>
</dbReference>
<dbReference type="SMART" id="SM00173">
    <property type="entry name" value="RAS"/>
    <property type="match status" value="1"/>
</dbReference>
<feature type="transmembrane region" description="Helical" evidence="5">
    <location>
        <begin position="260"/>
        <end position="280"/>
    </location>
</feature>
<evidence type="ECO:0000313" key="6">
    <source>
        <dbReference type="EMBL" id="ETO86346.1"/>
    </source>
</evidence>
<dbReference type="GO" id="GO:0003924">
    <property type="term" value="F:GTPase activity"/>
    <property type="evidence" value="ECO:0007669"/>
    <property type="project" value="InterPro"/>
</dbReference>